<evidence type="ECO:0000313" key="1">
    <source>
        <dbReference type="EMBL" id="CUM86333.1"/>
    </source>
</evidence>
<reference evidence="1 2" key="1">
    <citation type="submission" date="2015-09" db="EMBL/GenBank/DDBJ databases">
        <authorList>
            <consortium name="Pathogen Informatics"/>
        </authorList>
    </citation>
    <scope>NUCLEOTIDE SEQUENCE [LARGE SCALE GENOMIC DNA]</scope>
    <source>
        <strain evidence="1 2">2789STDY5834959</strain>
    </source>
</reference>
<dbReference type="RefSeq" id="WP_055072519.1">
    <property type="nucleotide sequence ID" value="NZ_CYXY01000005.1"/>
</dbReference>
<sequence>MYETIDLLQQTTDYYYIDYIPYNTDDPNFLELEEYFEKHYLSSFSEKITKIILKIIYYYPCKVYLTEPTKDIPINSTLDFNSNIRHYSPSEFSKIIKQVILTDFSSLQILFSTPKFLISICGDFSVTIYGIKGNNEAINLLQQLTTQEGLFLKQNNPS</sequence>
<protein>
    <submittedName>
        <fullName evidence="1">Uncharacterized protein</fullName>
    </submittedName>
</protein>
<dbReference type="Proteomes" id="UP000095553">
    <property type="component" value="Unassembled WGS sequence"/>
</dbReference>
<proteinExistence type="predicted"/>
<gene>
    <name evidence="1" type="ORF">ERS852571_01016</name>
</gene>
<name>A0A173S7M4_ANAHA</name>
<dbReference type="AlphaFoldDB" id="A0A173S7M4"/>
<evidence type="ECO:0000313" key="2">
    <source>
        <dbReference type="Proteomes" id="UP000095553"/>
    </source>
</evidence>
<organism evidence="1 2">
    <name type="scientific">Anaerostipes hadrus</name>
    <dbReference type="NCBI Taxonomy" id="649756"/>
    <lineage>
        <taxon>Bacteria</taxon>
        <taxon>Bacillati</taxon>
        <taxon>Bacillota</taxon>
        <taxon>Clostridia</taxon>
        <taxon>Lachnospirales</taxon>
        <taxon>Lachnospiraceae</taxon>
        <taxon>Anaerostipes</taxon>
    </lineage>
</organism>
<accession>A0A173S7M4</accession>
<dbReference type="EMBL" id="CYXY01000005">
    <property type="protein sequence ID" value="CUM86333.1"/>
    <property type="molecule type" value="Genomic_DNA"/>
</dbReference>